<evidence type="ECO:0000313" key="13">
    <source>
        <dbReference type="EMBL" id="CUN58640.1"/>
    </source>
</evidence>
<evidence type="ECO:0000256" key="5">
    <source>
        <dbReference type="ARBA" id="ARBA00013150"/>
    </source>
</evidence>
<dbReference type="CDD" id="cd02007">
    <property type="entry name" value="TPP_DXS"/>
    <property type="match status" value="1"/>
</dbReference>
<comment type="pathway">
    <text evidence="2">Metabolic intermediate biosynthesis; 1-deoxy-D-xylulose 5-phosphate biosynthesis; 1-deoxy-D-xylulose 5-phosphate from D-glyceraldehyde 3-phosphate and pyruvate: step 1/1.</text>
</comment>
<dbReference type="InterPro" id="IPR005475">
    <property type="entry name" value="Transketolase-like_Pyr-bd"/>
</dbReference>
<protein>
    <recommendedName>
        <fullName evidence="5">1-deoxy-D-xylulose-5-phosphate synthase</fullName>
        <ecNumber evidence="5">2.2.1.7</ecNumber>
    </recommendedName>
</protein>
<evidence type="ECO:0000256" key="3">
    <source>
        <dbReference type="ARBA" id="ARBA00011081"/>
    </source>
</evidence>
<keyword evidence="6 13" id="KW-0808">Transferase</keyword>
<dbReference type="InterPro" id="IPR005477">
    <property type="entry name" value="Dxylulose-5-P_synthase"/>
</dbReference>
<evidence type="ECO:0000256" key="1">
    <source>
        <dbReference type="ARBA" id="ARBA00001946"/>
    </source>
</evidence>
<sequence length="586" mass="64464">MDFNILNKINTPDDVKKLNTAELKELASDIREALLRKVSTKGGHFGPNLGMVEATIAMHYVFNSPVDKIVYDVSHQSYPHKMLTGRKNAFTNPEEYHSVTGYTSQHESEHDFFTIGHTSTSVSLACGLAKARDVKGEKGNVIAVIGDGSLSGGEAYEGLNNAAELGNNMIIVVNDNDMSIAENHGGLYKNLKLLRETKGQAENNFFKTLGLDYVFVDGHDIEALIETFSKVKDIDHPIVVHMYTIKGKGYDKAVENKEPFHYTMPFDLETGKLLGDFSAETYISILSNFLEENARRDKKVVGITAATPSFMGLNSLRTPEFKDQYIDVGIAEEHAIALASGMASQGAKPVAVFMSSFIQRTYDQLSQDLAINNNPALIVVNAGGISGADVTHLGLFDIPLISNIPNIVYLAPTSKEEYLAMLQWGLDQQEQPVVVRTPSAEVVSTGEKIKPDFSKLNTYKKVAQGNKVAIIGLGAFFKLGQEVKKHLKETTGIDATLINPRFITGLDENMLNSLVEDHEVVITLEDGLLNGGFGEKIARFYGDKDVKVLNFGATKEFTDSVPVEELYTRYHLTKELIVDDIKSALK</sequence>
<dbReference type="PANTHER" id="PTHR43322:SF1">
    <property type="entry name" value="1-DEOXY-D-XYLULOSE-5-PHOSPHATE SYNTHASE"/>
    <property type="match status" value="1"/>
</dbReference>
<evidence type="ECO:0000256" key="2">
    <source>
        <dbReference type="ARBA" id="ARBA00004980"/>
    </source>
</evidence>
<dbReference type="RefSeq" id="WP_055257446.1">
    <property type="nucleotide sequence ID" value="NZ_CABIXL010000002.1"/>
</dbReference>
<dbReference type="InterPro" id="IPR029061">
    <property type="entry name" value="THDP-binding"/>
</dbReference>
<dbReference type="PANTHER" id="PTHR43322">
    <property type="entry name" value="1-D-DEOXYXYLULOSE 5-PHOSPHATE SYNTHASE-RELATED"/>
    <property type="match status" value="1"/>
</dbReference>
<dbReference type="Pfam" id="PF13292">
    <property type="entry name" value="DXP_synthase_N"/>
    <property type="match status" value="2"/>
</dbReference>
<evidence type="ECO:0000256" key="8">
    <source>
        <dbReference type="ARBA" id="ARBA00022842"/>
    </source>
</evidence>
<feature type="domain" description="Transketolase-like pyrimidine-binding" evidence="12">
    <location>
        <begin position="280"/>
        <end position="445"/>
    </location>
</feature>
<reference evidence="13 14" key="1">
    <citation type="submission" date="2015-09" db="EMBL/GenBank/DDBJ databases">
        <authorList>
            <consortium name="Pathogen Informatics"/>
            <person name="Wu L."/>
            <person name="Ma J."/>
        </authorList>
    </citation>
    <scope>NUCLEOTIDE SEQUENCE [LARGE SCALE GENOMIC DNA]</scope>
    <source>
        <strain evidence="13 14">2789STDY5834858</strain>
    </source>
</reference>
<name>A0ABP2AT67_SARVE</name>
<organism evidence="13 14">
    <name type="scientific">Sarcina ventriculi</name>
    <name type="common">Clostridium ventriculi</name>
    <dbReference type="NCBI Taxonomy" id="1267"/>
    <lineage>
        <taxon>Bacteria</taxon>
        <taxon>Bacillati</taxon>
        <taxon>Bacillota</taxon>
        <taxon>Clostridia</taxon>
        <taxon>Eubacteriales</taxon>
        <taxon>Clostridiaceae</taxon>
        <taxon>Sarcina</taxon>
    </lineage>
</organism>
<dbReference type="CDD" id="cd07033">
    <property type="entry name" value="TPP_PYR_DXS_TK_like"/>
    <property type="match status" value="1"/>
</dbReference>
<proteinExistence type="inferred from homology"/>
<evidence type="ECO:0000256" key="10">
    <source>
        <dbReference type="ARBA" id="ARBA00023052"/>
    </source>
</evidence>
<dbReference type="GO" id="GO:0008661">
    <property type="term" value="F:1-deoxy-D-xylulose-5-phosphate synthase activity"/>
    <property type="evidence" value="ECO:0007669"/>
    <property type="project" value="UniProtKB-EC"/>
</dbReference>
<keyword evidence="9" id="KW-0784">Thiamine biosynthesis</keyword>
<comment type="subunit">
    <text evidence="4">Homodimer.</text>
</comment>
<keyword evidence="7" id="KW-0479">Metal-binding</keyword>
<dbReference type="Pfam" id="PF02779">
    <property type="entry name" value="Transket_pyr"/>
    <property type="match status" value="1"/>
</dbReference>
<keyword evidence="8" id="KW-0460">Magnesium</keyword>
<dbReference type="EC" id="2.2.1.7" evidence="5"/>
<evidence type="ECO:0000256" key="6">
    <source>
        <dbReference type="ARBA" id="ARBA00022679"/>
    </source>
</evidence>
<keyword evidence="10" id="KW-0786">Thiamine pyrophosphate</keyword>
<dbReference type="NCBIfam" id="NF003933">
    <property type="entry name" value="PRK05444.2-2"/>
    <property type="match status" value="1"/>
</dbReference>
<dbReference type="Gene3D" id="3.40.50.970">
    <property type="match status" value="2"/>
</dbReference>
<dbReference type="SUPFAM" id="SSF52922">
    <property type="entry name" value="TK C-terminal domain-like"/>
    <property type="match status" value="1"/>
</dbReference>
<keyword evidence="14" id="KW-1185">Reference proteome</keyword>
<gene>
    <name evidence="13" type="primary">dxs_2</name>
    <name evidence="13" type="ORF">ERS852473_00555</name>
</gene>
<dbReference type="EMBL" id="CYZR01000002">
    <property type="protein sequence ID" value="CUN58640.1"/>
    <property type="molecule type" value="Genomic_DNA"/>
</dbReference>
<dbReference type="NCBIfam" id="NF008968">
    <property type="entry name" value="PRK12315.1"/>
    <property type="match status" value="1"/>
</dbReference>
<evidence type="ECO:0000313" key="14">
    <source>
        <dbReference type="Proteomes" id="UP000095488"/>
    </source>
</evidence>
<evidence type="ECO:0000256" key="11">
    <source>
        <dbReference type="ARBA" id="ARBA00023229"/>
    </source>
</evidence>
<dbReference type="Proteomes" id="UP000095488">
    <property type="component" value="Unassembled WGS sequence"/>
</dbReference>
<comment type="caution">
    <text evidence="13">The sequence shown here is derived from an EMBL/GenBank/DDBJ whole genome shotgun (WGS) entry which is preliminary data.</text>
</comment>
<dbReference type="Gene3D" id="3.40.50.920">
    <property type="match status" value="1"/>
</dbReference>
<dbReference type="SMART" id="SM00861">
    <property type="entry name" value="Transket_pyr"/>
    <property type="match status" value="1"/>
</dbReference>
<evidence type="ECO:0000256" key="7">
    <source>
        <dbReference type="ARBA" id="ARBA00022723"/>
    </source>
</evidence>
<evidence type="ECO:0000259" key="12">
    <source>
        <dbReference type="SMART" id="SM00861"/>
    </source>
</evidence>
<accession>A0ABP2AT67</accession>
<evidence type="ECO:0000256" key="4">
    <source>
        <dbReference type="ARBA" id="ARBA00011738"/>
    </source>
</evidence>
<dbReference type="InterPro" id="IPR033248">
    <property type="entry name" value="Transketolase_C"/>
</dbReference>
<dbReference type="Pfam" id="PF02780">
    <property type="entry name" value="Transketolase_C"/>
    <property type="match status" value="1"/>
</dbReference>
<keyword evidence="11" id="KW-0414">Isoprene biosynthesis</keyword>
<dbReference type="InterPro" id="IPR009014">
    <property type="entry name" value="Transketo_C/PFOR_II"/>
</dbReference>
<comment type="cofactor">
    <cofactor evidence="1">
        <name>Mg(2+)</name>
        <dbReference type="ChEBI" id="CHEBI:18420"/>
    </cofactor>
</comment>
<evidence type="ECO:0000256" key="9">
    <source>
        <dbReference type="ARBA" id="ARBA00022977"/>
    </source>
</evidence>
<comment type="similarity">
    <text evidence="3">Belongs to the transketolase family. DXPS subfamily.</text>
</comment>
<dbReference type="SUPFAM" id="SSF52518">
    <property type="entry name" value="Thiamin diphosphate-binding fold (THDP-binding)"/>
    <property type="match status" value="1"/>
</dbReference>